<dbReference type="Proteomes" id="UP001172673">
    <property type="component" value="Unassembled WGS sequence"/>
</dbReference>
<dbReference type="GO" id="GO:0000387">
    <property type="term" value="P:spliceosomal snRNP assembly"/>
    <property type="evidence" value="ECO:0007669"/>
    <property type="project" value="InterPro"/>
</dbReference>
<dbReference type="AlphaFoldDB" id="A0AA38UE00"/>
<dbReference type="Gene3D" id="1.20.58.1070">
    <property type="match status" value="1"/>
</dbReference>
<dbReference type="EMBL" id="JAPDRK010000029">
    <property type="protein sequence ID" value="KAJ9602102.1"/>
    <property type="molecule type" value="Genomic_DNA"/>
</dbReference>
<sequence>MARKRRNTSSPEPDDDSPPPKRRTAIEFELNYDSEDEDEKHETPYVDERSGQSGAFPGLAGHDNELFYGPANDGIDYLRMVRSEAKSVPLILTAPVAGVQKTELEEGEEVEDGGYFSDGAYTALNHTNVADLPSLPPAQIRYYDSLVTQFRLVQATLRCSPPLSAVETLRPDQFVSFPENNQSVRAQWEHHMLSADPHPVQLACMDAYTIVGLVQFLGMKLEKMLQTKDVIEVARVGAWIWAVLGRCRDRGELASEEIGDLRDLAQLALRLQQRNSEENAKTKVENGLKAKVAPQDDTRGVDSPGTISNHSAGVPATTGELDNDAKHQKLLSTTFDTIVTIVGEIYGQRDLLELRTKWVEDEVK</sequence>
<evidence type="ECO:0000256" key="1">
    <source>
        <dbReference type="ARBA" id="ARBA00025758"/>
    </source>
</evidence>
<comment type="similarity">
    <text evidence="1">Belongs to the gemin-2 family.</text>
</comment>
<dbReference type="Pfam" id="PF04938">
    <property type="entry name" value="SIP1"/>
    <property type="match status" value="1"/>
</dbReference>
<name>A0AA38UE00_9EURO</name>
<keyword evidence="4" id="KW-1185">Reference proteome</keyword>
<reference evidence="3" key="1">
    <citation type="submission" date="2022-10" db="EMBL/GenBank/DDBJ databases">
        <title>Culturing micro-colonial fungi from biological soil crusts in the Mojave desert and describing Neophaeococcomyces mojavensis, and introducing the new genera and species Taxawa tesnikishii.</title>
        <authorList>
            <person name="Kurbessoian T."/>
            <person name="Stajich J.E."/>
        </authorList>
    </citation>
    <scope>NUCLEOTIDE SEQUENCE</scope>
    <source>
        <strain evidence="3">TK_41</strain>
    </source>
</reference>
<feature type="compositionally biased region" description="Basic and acidic residues" evidence="2">
    <location>
        <begin position="40"/>
        <end position="50"/>
    </location>
</feature>
<dbReference type="PANTHER" id="PTHR12794:SF0">
    <property type="entry name" value="GEM-ASSOCIATED PROTEIN 2"/>
    <property type="match status" value="1"/>
</dbReference>
<evidence type="ECO:0000256" key="2">
    <source>
        <dbReference type="SAM" id="MobiDB-lite"/>
    </source>
</evidence>
<evidence type="ECO:0000313" key="4">
    <source>
        <dbReference type="Proteomes" id="UP001172673"/>
    </source>
</evidence>
<feature type="region of interest" description="Disordered" evidence="2">
    <location>
        <begin position="1"/>
        <end position="58"/>
    </location>
</feature>
<proteinExistence type="inferred from homology"/>
<feature type="region of interest" description="Disordered" evidence="2">
    <location>
        <begin position="294"/>
        <end position="320"/>
    </location>
</feature>
<protein>
    <submittedName>
        <fullName evidence="3">Uncharacterized protein</fullName>
    </submittedName>
</protein>
<gene>
    <name evidence="3" type="ORF">H2200_013462</name>
</gene>
<comment type="caution">
    <text evidence="3">The sequence shown here is derived from an EMBL/GenBank/DDBJ whole genome shotgun (WGS) entry which is preliminary data.</text>
</comment>
<dbReference type="GO" id="GO:0032797">
    <property type="term" value="C:SMN complex"/>
    <property type="evidence" value="ECO:0007669"/>
    <property type="project" value="TreeGrafter"/>
</dbReference>
<feature type="compositionally biased region" description="Acidic residues" evidence="2">
    <location>
        <begin position="30"/>
        <end position="39"/>
    </location>
</feature>
<dbReference type="PANTHER" id="PTHR12794">
    <property type="entry name" value="GEMIN2"/>
    <property type="match status" value="1"/>
</dbReference>
<dbReference type="InterPro" id="IPR035426">
    <property type="entry name" value="Gemin2/Brr1"/>
</dbReference>
<organism evidence="3 4">
    <name type="scientific">Cladophialophora chaetospira</name>
    <dbReference type="NCBI Taxonomy" id="386627"/>
    <lineage>
        <taxon>Eukaryota</taxon>
        <taxon>Fungi</taxon>
        <taxon>Dikarya</taxon>
        <taxon>Ascomycota</taxon>
        <taxon>Pezizomycotina</taxon>
        <taxon>Eurotiomycetes</taxon>
        <taxon>Chaetothyriomycetidae</taxon>
        <taxon>Chaetothyriales</taxon>
        <taxon>Herpotrichiellaceae</taxon>
        <taxon>Cladophialophora</taxon>
    </lineage>
</organism>
<accession>A0AA38UE00</accession>
<evidence type="ECO:0000313" key="3">
    <source>
        <dbReference type="EMBL" id="KAJ9602102.1"/>
    </source>
</evidence>
<dbReference type="GO" id="GO:0005634">
    <property type="term" value="C:nucleus"/>
    <property type="evidence" value="ECO:0007669"/>
    <property type="project" value="TreeGrafter"/>
</dbReference>